<evidence type="ECO:0000256" key="11">
    <source>
        <dbReference type="ARBA" id="ARBA00022777"/>
    </source>
</evidence>
<evidence type="ECO:0000256" key="12">
    <source>
        <dbReference type="ARBA" id="ARBA00022801"/>
    </source>
</evidence>
<keyword evidence="18" id="KW-0346">Stress response</keyword>
<dbReference type="GO" id="GO:0004721">
    <property type="term" value="F:phosphoprotein phosphatase activity"/>
    <property type="evidence" value="ECO:0007669"/>
    <property type="project" value="UniProtKB-KW"/>
</dbReference>
<dbReference type="SMART" id="SM00387">
    <property type="entry name" value="HATPase_c"/>
    <property type="match status" value="1"/>
</dbReference>
<organism evidence="27 28">
    <name type="scientific">Nocardioides oleivorans</name>
    <dbReference type="NCBI Taxonomy" id="273676"/>
    <lineage>
        <taxon>Bacteria</taxon>
        <taxon>Bacillati</taxon>
        <taxon>Actinomycetota</taxon>
        <taxon>Actinomycetes</taxon>
        <taxon>Propionibacteriales</taxon>
        <taxon>Nocardioidaceae</taxon>
        <taxon>Nocardioides</taxon>
    </lineage>
</organism>
<evidence type="ECO:0000256" key="1">
    <source>
        <dbReference type="ARBA" id="ARBA00000085"/>
    </source>
</evidence>
<evidence type="ECO:0000256" key="18">
    <source>
        <dbReference type="ARBA" id="ARBA00023016"/>
    </source>
</evidence>
<dbReference type="EMBL" id="SDWT01000004">
    <property type="protein sequence ID" value="RYB90408.1"/>
    <property type="molecule type" value="Genomic_DNA"/>
</dbReference>
<keyword evidence="8" id="KW-0808">Transferase</keyword>
<keyword evidence="17" id="KW-0902">Two-component regulatory system</keyword>
<dbReference type="GO" id="GO:0000155">
    <property type="term" value="F:phosphorelay sensor kinase activity"/>
    <property type="evidence" value="ECO:0007669"/>
    <property type="project" value="InterPro"/>
</dbReference>
<keyword evidence="11" id="KW-0418">Kinase</keyword>
<evidence type="ECO:0000256" key="23">
    <source>
        <dbReference type="SAM" id="MobiDB-lite"/>
    </source>
</evidence>
<feature type="transmembrane region" description="Helical" evidence="24">
    <location>
        <begin position="553"/>
        <end position="575"/>
    </location>
</feature>
<dbReference type="Proteomes" id="UP000294071">
    <property type="component" value="Unassembled WGS sequence"/>
</dbReference>
<evidence type="ECO:0000259" key="26">
    <source>
        <dbReference type="PROSITE" id="PS50885"/>
    </source>
</evidence>
<keyword evidence="6" id="KW-1003">Cell membrane</keyword>
<evidence type="ECO:0000256" key="5">
    <source>
        <dbReference type="ARBA" id="ARBA00012438"/>
    </source>
</evidence>
<evidence type="ECO:0000256" key="19">
    <source>
        <dbReference type="ARBA" id="ARBA00023026"/>
    </source>
</evidence>
<feature type="transmembrane region" description="Helical" evidence="24">
    <location>
        <begin position="637"/>
        <end position="660"/>
    </location>
</feature>
<comment type="catalytic activity">
    <reaction evidence="1">
        <text>ATP + protein L-histidine = ADP + protein N-phospho-L-histidine.</text>
        <dbReference type="EC" id="2.7.13.3"/>
    </reaction>
</comment>
<dbReference type="Pfam" id="PF00672">
    <property type="entry name" value="HAMP"/>
    <property type="match status" value="1"/>
</dbReference>
<dbReference type="InterPro" id="IPR003594">
    <property type="entry name" value="HATPase_dom"/>
</dbReference>
<comment type="subcellular location">
    <subcellularLocation>
        <location evidence="4">Cell membrane</location>
        <topology evidence="4">Multi-pass membrane protein</topology>
    </subcellularLocation>
</comment>
<dbReference type="PROSITE" id="PS50109">
    <property type="entry name" value="HIS_KIN"/>
    <property type="match status" value="1"/>
</dbReference>
<dbReference type="PANTHER" id="PTHR44936">
    <property type="entry name" value="SENSOR PROTEIN CREC"/>
    <property type="match status" value="1"/>
</dbReference>
<evidence type="ECO:0000256" key="21">
    <source>
        <dbReference type="ARBA" id="ARBA00040454"/>
    </source>
</evidence>
<dbReference type="EC" id="2.7.13.3" evidence="5"/>
<dbReference type="PROSITE" id="PS50885">
    <property type="entry name" value="HAMP"/>
    <property type="match status" value="1"/>
</dbReference>
<dbReference type="CDD" id="cd00082">
    <property type="entry name" value="HisKA"/>
    <property type="match status" value="1"/>
</dbReference>
<evidence type="ECO:0000256" key="2">
    <source>
        <dbReference type="ARBA" id="ARBA00001936"/>
    </source>
</evidence>
<evidence type="ECO:0000256" key="10">
    <source>
        <dbReference type="ARBA" id="ARBA00022741"/>
    </source>
</evidence>
<dbReference type="RefSeq" id="WP_129402079.1">
    <property type="nucleotide sequence ID" value="NZ_SDWT01000004.1"/>
</dbReference>
<evidence type="ECO:0000256" key="16">
    <source>
        <dbReference type="ARBA" id="ARBA00022989"/>
    </source>
</evidence>
<name>A0A4Q2RP69_9ACTN</name>
<dbReference type="SUPFAM" id="SSF55874">
    <property type="entry name" value="ATPase domain of HSP90 chaperone/DNA topoisomerase II/histidine kinase"/>
    <property type="match status" value="1"/>
</dbReference>
<reference evidence="27 28" key="1">
    <citation type="submission" date="2019-01" db="EMBL/GenBank/DDBJ databases">
        <title>Novel species of Nocardioides.</title>
        <authorList>
            <person name="Liu Q."/>
            <person name="Xin Y.-H."/>
        </authorList>
    </citation>
    <scope>NUCLEOTIDE SEQUENCE [LARGE SCALE GENOMIC DNA]</scope>
    <source>
        <strain evidence="27 28">CGMCC 4.6882</strain>
    </source>
</reference>
<keyword evidence="12" id="KW-0378">Hydrolase</keyword>
<evidence type="ECO:0000259" key="25">
    <source>
        <dbReference type="PROSITE" id="PS50109"/>
    </source>
</evidence>
<dbReference type="Pfam" id="PF00512">
    <property type="entry name" value="HisKA"/>
    <property type="match status" value="1"/>
</dbReference>
<dbReference type="InterPro" id="IPR003661">
    <property type="entry name" value="HisK_dim/P_dom"/>
</dbReference>
<dbReference type="InterPro" id="IPR036097">
    <property type="entry name" value="HisK_dim/P_sf"/>
</dbReference>
<evidence type="ECO:0000313" key="27">
    <source>
        <dbReference type="EMBL" id="RYB90408.1"/>
    </source>
</evidence>
<accession>A0A4Q2RP69</accession>
<keyword evidence="9 24" id="KW-0812">Transmembrane</keyword>
<sequence length="867" mass="91335">MNALLDAVSSLKTKLGLLVAASVVTAVLLTLLGSAAHVSPLLVLPVSVALALGVTQLLAAGMVAPLRRMTDVTRAMARGDYSGRVRTTATDEVGQLAAAFNTMAEDLATVDRERRDLIATVSHELRTPLTAMTALLENLADGVVPADPDHLAAALEEAQRLGRLVDDLLQLSRLEAGVVELDRQDLALRALVESSVAQVTSAGRGGDVVVQVADGLVVPGDPARLRQLLVNVLDNACRHAPAGTTVQVSGGAGADGWWLEVVDDGGGVDVADRERVFERFGTDGAGGTGLGLAVARWVAQLHGGTLRFLDPAPGHGARLRLEVPTSEVPAPSVPPSPQEPAVTTTAPTPPPAPAPSAPVRTQPGLDALFGRFWPEHGLPSGLRTVLAATAAGLFAGFALSFTDVGITWTLVATASGAAALATARRRREPWTLLCAGLALLLVLPLTLLDAWWLRPLCIVAATAVFLCGITGARTMPGILLSGISWPLASLRGLPWFGRSLRIAGNGSRTTALLRTTAWSLLGLGVFGTIFASANPVFGSWVDQLVPNLTFNDLVGRAFLSCFVFAVTLGAAYLALNPSDVEVMGGRRPAALANRFEWLVPVLVVDAVFLAFIAAQARALVGGEDYIRETTGLTYADFVHQGFGQLTLATALTVLVVWVASRRAGDTPTDRRWLRGSVGLLCVLTLLVVASALRGMAVYQDAYGFTTLRLFVDVFEGWLGFVVLAIMVAGVTGLGRWLPRIALVSGAVALIGLAAINPDAWVADRNLDRYDATGRLDLRYLQGLSSDAAPVIADRLPADVARCVLQDLPWNAMRAETLDDPRAWNLGRSRAEGPLRELGLLPAREEASYDVGDVAVSGCDQVWTAFGE</sequence>
<feature type="transmembrane region" description="Helical" evidence="24">
    <location>
        <begin position="458"/>
        <end position="490"/>
    </location>
</feature>
<evidence type="ECO:0000256" key="14">
    <source>
        <dbReference type="ARBA" id="ARBA00022842"/>
    </source>
</evidence>
<dbReference type="SMART" id="SM00388">
    <property type="entry name" value="HisKA"/>
    <property type="match status" value="1"/>
</dbReference>
<dbReference type="PANTHER" id="PTHR44936:SF9">
    <property type="entry name" value="SENSOR PROTEIN CREC"/>
    <property type="match status" value="1"/>
</dbReference>
<dbReference type="InterPro" id="IPR050980">
    <property type="entry name" value="2C_sensor_his_kinase"/>
</dbReference>
<feature type="compositionally biased region" description="Pro residues" evidence="23">
    <location>
        <begin position="347"/>
        <end position="356"/>
    </location>
</feature>
<feature type="domain" description="HAMP" evidence="26">
    <location>
        <begin position="60"/>
        <end position="112"/>
    </location>
</feature>
<dbReference type="SMART" id="SM00304">
    <property type="entry name" value="HAMP"/>
    <property type="match status" value="1"/>
</dbReference>
<dbReference type="Pfam" id="PF02518">
    <property type="entry name" value="HATPase_c"/>
    <property type="match status" value="1"/>
</dbReference>
<dbReference type="GO" id="GO:0005886">
    <property type="term" value="C:plasma membrane"/>
    <property type="evidence" value="ECO:0007669"/>
    <property type="project" value="UniProtKB-SubCell"/>
</dbReference>
<keyword evidence="28" id="KW-1185">Reference proteome</keyword>
<feature type="transmembrane region" description="Helical" evidence="24">
    <location>
        <begin position="716"/>
        <end position="733"/>
    </location>
</feature>
<dbReference type="InterPro" id="IPR003660">
    <property type="entry name" value="HAMP_dom"/>
</dbReference>
<keyword evidence="19" id="KW-0843">Virulence</keyword>
<dbReference type="CDD" id="cd06225">
    <property type="entry name" value="HAMP"/>
    <property type="match status" value="1"/>
</dbReference>
<keyword evidence="24" id="KW-0472">Membrane</keyword>
<dbReference type="InterPro" id="IPR004358">
    <property type="entry name" value="Sig_transdc_His_kin-like_C"/>
</dbReference>
<feature type="domain" description="Histidine kinase" evidence="25">
    <location>
        <begin position="120"/>
        <end position="327"/>
    </location>
</feature>
<evidence type="ECO:0000256" key="20">
    <source>
        <dbReference type="ARBA" id="ARBA00023211"/>
    </source>
</evidence>
<dbReference type="SUPFAM" id="SSF158472">
    <property type="entry name" value="HAMP domain-like"/>
    <property type="match status" value="1"/>
</dbReference>
<keyword evidence="7" id="KW-0597">Phosphoprotein</keyword>
<dbReference type="SUPFAM" id="SSF47384">
    <property type="entry name" value="Homodimeric domain of signal transducing histidine kinase"/>
    <property type="match status" value="1"/>
</dbReference>
<evidence type="ECO:0000256" key="4">
    <source>
        <dbReference type="ARBA" id="ARBA00004651"/>
    </source>
</evidence>
<feature type="transmembrane region" description="Helical" evidence="24">
    <location>
        <begin position="430"/>
        <end position="452"/>
    </location>
</feature>
<dbReference type="FunFam" id="1.10.287.130:FF:000001">
    <property type="entry name" value="Two-component sensor histidine kinase"/>
    <property type="match status" value="1"/>
</dbReference>
<dbReference type="Gene3D" id="3.30.565.10">
    <property type="entry name" value="Histidine kinase-like ATPase, C-terminal domain"/>
    <property type="match status" value="1"/>
</dbReference>
<feature type="transmembrane region" description="Helical" evidence="24">
    <location>
        <begin position="511"/>
        <end position="533"/>
    </location>
</feature>
<evidence type="ECO:0000256" key="3">
    <source>
        <dbReference type="ARBA" id="ARBA00001946"/>
    </source>
</evidence>
<dbReference type="InterPro" id="IPR025291">
    <property type="entry name" value="DUF4153"/>
</dbReference>
<dbReference type="Gene3D" id="1.10.287.130">
    <property type="match status" value="1"/>
</dbReference>
<evidence type="ECO:0000256" key="6">
    <source>
        <dbReference type="ARBA" id="ARBA00022475"/>
    </source>
</evidence>
<comment type="cofactor">
    <cofactor evidence="2">
        <name>Mn(2+)</name>
        <dbReference type="ChEBI" id="CHEBI:29035"/>
    </cofactor>
</comment>
<dbReference type="OrthoDB" id="9757990at2"/>
<dbReference type="CDD" id="cd00075">
    <property type="entry name" value="HATPase"/>
    <property type="match status" value="1"/>
</dbReference>
<evidence type="ECO:0000256" key="15">
    <source>
        <dbReference type="ARBA" id="ARBA00022912"/>
    </source>
</evidence>
<keyword evidence="16 24" id="KW-1133">Transmembrane helix</keyword>
<feature type="transmembrane region" description="Helical" evidence="24">
    <location>
        <begin position="42"/>
        <end position="66"/>
    </location>
</feature>
<dbReference type="PRINTS" id="PR00344">
    <property type="entry name" value="BCTRLSENSOR"/>
</dbReference>
<feature type="transmembrane region" description="Helical" evidence="24">
    <location>
        <begin position="740"/>
        <end position="760"/>
    </location>
</feature>
<dbReference type="InterPro" id="IPR036890">
    <property type="entry name" value="HATPase_C_sf"/>
</dbReference>
<keyword evidence="10" id="KW-0547">Nucleotide-binding</keyword>
<keyword evidence="14" id="KW-0460">Magnesium</keyword>
<dbReference type="AlphaFoldDB" id="A0A4Q2RP69"/>
<dbReference type="InterPro" id="IPR005467">
    <property type="entry name" value="His_kinase_dom"/>
</dbReference>
<feature type="transmembrane region" description="Helical" evidence="24">
    <location>
        <begin position="672"/>
        <end position="696"/>
    </location>
</feature>
<evidence type="ECO:0000256" key="9">
    <source>
        <dbReference type="ARBA" id="ARBA00022692"/>
    </source>
</evidence>
<dbReference type="Gene3D" id="6.10.340.10">
    <property type="match status" value="1"/>
</dbReference>
<keyword evidence="13" id="KW-0067">ATP-binding</keyword>
<proteinExistence type="predicted"/>
<evidence type="ECO:0000256" key="13">
    <source>
        <dbReference type="ARBA" id="ARBA00022840"/>
    </source>
</evidence>
<feature type="region of interest" description="Disordered" evidence="23">
    <location>
        <begin position="325"/>
        <end position="360"/>
    </location>
</feature>
<comment type="caution">
    <text evidence="27">The sequence shown here is derived from an EMBL/GenBank/DDBJ whole genome shotgun (WGS) entry which is preliminary data.</text>
</comment>
<evidence type="ECO:0000256" key="17">
    <source>
        <dbReference type="ARBA" id="ARBA00023012"/>
    </source>
</evidence>
<evidence type="ECO:0000313" key="28">
    <source>
        <dbReference type="Proteomes" id="UP000294071"/>
    </source>
</evidence>
<gene>
    <name evidence="27" type="ORF">EUA93_19810</name>
</gene>
<protein>
    <recommendedName>
        <fullName evidence="21">Signal transduction histidine-protein kinase/phosphatase MprB</fullName>
        <ecNumber evidence="5">2.7.13.3</ecNumber>
    </recommendedName>
    <alternativeName>
        <fullName evidence="22">Mycobacterial persistence regulator B</fullName>
    </alternativeName>
</protein>
<keyword evidence="20" id="KW-0464">Manganese</keyword>
<keyword evidence="15" id="KW-0904">Protein phosphatase</keyword>
<dbReference type="Pfam" id="PF13687">
    <property type="entry name" value="DUF4153"/>
    <property type="match status" value="1"/>
</dbReference>
<feature type="transmembrane region" description="Helical" evidence="24">
    <location>
        <begin position="15"/>
        <end position="36"/>
    </location>
</feature>
<feature type="transmembrane region" description="Helical" evidence="24">
    <location>
        <begin position="381"/>
        <end position="399"/>
    </location>
</feature>
<evidence type="ECO:0000256" key="24">
    <source>
        <dbReference type="SAM" id="Phobius"/>
    </source>
</evidence>
<feature type="transmembrane region" description="Helical" evidence="24">
    <location>
        <begin position="595"/>
        <end position="617"/>
    </location>
</feature>
<evidence type="ECO:0000256" key="8">
    <source>
        <dbReference type="ARBA" id="ARBA00022679"/>
    </source>
</evidence>
<dbReference type="GO" id="GO:0005524">
    <property type="term" value="F:ATP binding"/>
    <property type="evidence" value="ECO:0007669"/>
    <property type="project" value="UniProtKB-KW"/>
</dbReference>
<evidence type="ECO:0000256" key="7">
    <source>
        <dbReference type="ARBA" id="ARBA00022553"/>
    </source>
</evidence>
<comment type="cofactor">
    <cofactor evidence="3">
        <name>Mg(2+)</name>
        <dbReference type="ChEBI" id="CHEBI:18420"/>
    </cofactor>
</comment>
<evidence type="ECO:0000256" key="22">
    <source>
        <dbReference type="ARBA" id="ARBA00041776"/>
    </source>
</evidence>